<dbReference type="PANTHER" id="PTHR43156:SF2">
    <property type="entry name" value="STAGE II SPORULATION PROTEIN E"/>
    <property type="match status" value="1"/>
</dbReference>
<keyword evidence="1" id="KW-0378">Hydrolase</keyword>
<evidence type="ECO:0000259" key="2">
    <source>
        <dbReference type="SMART" id="SM00331"/>
    </source>
</evidence>
<dbReference type="AlphaFoldDB" id="A0A7V5UFF1"/>
<evidence type="ECO:0000256" key="1">
    <source>
        <dbReference type="ARBA" id="ARBA00022801"/>
    </source>
</evidence>
<dbReference type="GO" id="GO:0016791">
    <property type="term" value="F:phosphatase activity"/>
    <property type="evidence" value="ECO:0007669"/>
    <property type="project" value="TreeGrafter"/>
</dbReference>
<dbReference type="Gene3D" id="3.60.40.10">
    <property type="entry name" value="PPM-type phosphatase domain"/>
    <property type="match status" value="1"/>
</dbReference>
<reference evidence="3" key="1">
    <citation type="journal article" date="2020" name="mSystems">
        <title>Genome- and Community-Level Interaction Insights into Carbon Utilization and Element Cycling Functions of Hydrothermarchaeota in Hydrothermal Sediment.</title>
        <authorList>
            <person name="Zhou Z."/>
            <person name="Liu Y."/>
            <person name="Xu W."/>
            <person name="Pan J."/>
            <person name="Luo Z.H."/>
            <person name="Li M."/>
        </authorList>
    </citation>
    <scope>NUCLEOTIDE SEQUENCE [LARGE SCALE GENOMIC DNA]</scope>
    <source>
        <strain evidence="3">HyVt-527</strain>
    </source>
</reference>
<gene>
    <name evidence="3" type="ORF">ENJ89_08820</name>
</gene>
<organism evidence="3">
    <name type="scientific">Caldithrix abyssi</name>
    <dbReference type="NCBI Taxonomy" id="187145"/>
    <lineage>
        <taxon>Bacteria</taxon>
        <taxon>Pseudomonadati</taxon>
        <taxon>Calditrichota</taxon>
        <taxon>Calditrichia</taxon>
        <taxon>Calditrichales</taxon>
        <taxon>Calditrichaceae</taxon>
        <taxon>Caldithrix</taxon>
    </lineage>
</organism>
<accession>A0A7V5UFF1</accession>
<feature type="domain" description="PPM-type phosphatase" evidence="2">
    <location>
        <begin position="1"/>
        <end position="151"/>
    </location>
</feature>
<evidence type="ECO:0000313" key="3">
    <source>
        <dbReference type="EMBL" id="HHJ53280.1"/>
    </source>
</evidence>
<protein>
    <submittedName>
        <fullName evidence="3">Serine/threonine-protein phosphatase</fullName>
    </submittedName>
</protein>
<dbReference type="Pfam" id="PF07228">
    <property type="entry name" value="SpoIIE"/>
    <property type="match status" value="1"/>
</dbReference>
<proteinExistence type="predicted"/>
<dbReference type="Proteomes" id="UP000886124">
    <property type="component" value="Unassembled WGS sequence"/>
</dbReference>
<feature type="non-terminal residue" evidence="3">
    <location>
        <position position="1"/>
    </location>
</feature>
<sequence length="160" mass="18115">QANQILHRSLEKKSFISILAGRFEARTNRFRFARAGHCPVVYFDSQKKQTRTLVPNGMAVGLTKSDLFEQTLEEYTLTLKPGDILALYTDGLSEARNKTGEEFGEQRLCDVIARHADLNVHDLKEKIIDEILQFLQNQNLHDDLTLILIKVSDTAGGKND</sequence>
<dbReference type="InterPro" id="IPR001932">
    <property type="entry name" value="PPM-type_phosphatase-like_dom"/>
</dbReference>
<dbReference type="SUPFAM" id="SSF81606">
    <property type="entry name" value="PP2C-like"/>
    <property type="match status" value="1"/>
</dbReference>
<dbReference type="EMBL" id="DROD01000561">
    <property type="protein sequence ID" value="HHJ53280.1"/>
    <property type="molecule type" value="Genomic_DNA"/>
</dbReference>
<dbReference type="SMART" id="SM00331">
    <property type="entry name" value="PP2C_SIG"/>
    <property type="match status" value="1"/>
</dbReference>
<name>A0A7V5UFF1_CALAY</name>
<dbReference type="InterPro" id="IPR052016">
    <property type="entry name" value="Bact_Sigma-Reg"/>
</dbReference>
<dbReference type="PANTHER" id="PTHR43156">
    <property type="entry name" value="STAGE II SPORULATION PROTEIN E-RELATED"/>
    <property type="match status" value="1"/>
</dbReference>
<dbReference type="InterPro" id="IPR036457">
    <property type="entry name" value="PPM-type-like_dom_sf"/>
</dbReference>
<comment type="caution">
    <text evidence="3">The sequence shown here is derived from an EMBL/GenBank/DDBJ whole genome shotgun (WGS) entry which is preliminary data.</text>
</comment>